<accession>C0W063</accession>
<evidence type="ECO:0000256" key="1">
    <source>
        <dbReference type="ARBA" id="ARBA00004651"/>
    </source>
</evidence>
<evidence type="ECO:0000256" key="3">
    <source>
        <dbReference type="ARBA" id="ARBA00022475"/>
    </source>
</evidence>
<comment type="caution">
    <text evidence="9">The sequence shown here is derived from an EMBL/GenBank/DDBJ whole genome shotgun (WGS) entry which is preliminary data.</text>
</comment>
<dbReference type="HOGENOM" id="CLU_060907_2_0_11"/>
<keyword evidence="3" id="KW-1003">Cell membrane</keyword>
<gene>
    <name evidence="9" type="ORF">HMPREF0044_0941</name>
</gene>
<evidence type="ECO:0000256" key="2">
    <source>
        <dbReference type="ARBA" id="ARBA00022448"/>
    </source>
</evidence>
<dbReference type="EMBL" id="ACFG01000030">
    <property type="protein sequence ID" value="EEH63922.1"/>
    <property type="molecule type" value="Genomic_DNA"/>
</dbReference>
<feature type="domain" description="ABC3 transporter permease C-terminal" evidence="8">
    <location>
        <begin position="263"/>
        <end position="373"/>
    </location>
</feature>
<comment type="subcellular location">
    <subcellularLocation>
        <location evidence="1">Cell membrane</location>
        <topology evidence="1">Multi-pass membrane protein</topology>
    </subcellularLocation>
</comment>
<dbReference type="RefSeq" id="WP_006546713.1">
    <property type="nucleotide sequence ID" value="NZ_DS999543.1"/>
</dbReference>
<dbReference type="AlphaFoldDB" id="C0W063"/>
<dbReference type="STRING" id="525245.HMPREF0044_0941"/>
<keyword evidence="10" id="KW-1185">Reference proteome</keyword>
<feature type="transmembrane region" description="Helical" evidence="7">
    <location>
        <begin position="258"/>
        <end position="284"/>
    </location>
</feature>
<evidence type="ECO:0000313" key="10">
    <source>
        <dbReference type="Proteomes" id="UP000010301"/>
    </source>
</evidence>
<dbReference type="OrthoDB" id="5242186at2"/>
<sequence length="378" mass="40990">MFLALKEIRHSASRFVLITAVIFLVSYLVYFLTGLAYGLSSSYSEAVKDWKANSIVLSEASHYNVTASRITNKQASEILLEDETAVSFSVSPVVVDLPNKDDAPAETKKTRKNAFIFGIDLNSELAPTLIEGKKPTEEYEIIADADFKIRGFELGDTVKLPVAQATDASDIDWKIVGFTAAKFQAAPTFFVDVTSYKDHLRPLQNPHIDEADQLSSNAIVLLNPPSENVKELAKEAELELVAPNDYINNLPGYRAQTLTFMLMIGSLIGILALVLSIFFYVLTVQKKQIFGIMKAQGISTAYIAKAGVMQTLALSVIGVSLGLGAVLATTSAIGGAIPFRIEPTFYTAVTAAFIISAVLGGLIPTRMISRIDPIEAIN</sequence>
<evidence type="ECO:0000259" key="8">
    <source>
        <dbReference type="Pfam" id="PF02687"/>
    </source>
</evidence>
<name>C0W063_9ACTO</name>
<protein>
    <submittedName>
        <fullName evidence="9">Efflux ABC transporter, permease protein</fullName>
    </submittedName>
</protein>
<keyword evidence="5 7" id="KW-1133">Transmembrane helix</keyword>
<dbReference type="Pfam" id="PF02687">
    <property type="entry name" value="FtsX"/>
    <property type="match status" value="1"/>
</dbReference>
<organism evidence="9 10">
    <name type="scientific">Gleimia coleocanis DSM 15436</name>
    <dbReference type="NCBI Taxonomy" id="525245"/>
    <lineage>
        <taxon>Bacteria</taxon>
        <taxon>Bacillati</taxon>
        <taxon>Actinomycetota</taxon>
        <taxon>Actinomycetes</taxon>
        <taxon>Actinomycetales</taxon>
        <taxon>Actinomycetaceae</taxon>
        <taxon>Gleimia</taxon>
    </lineage>
</organism>
<evidence type="ECO:0000256" key="4">
    <source>
        <dbReference type="ARBA" id="ARBA00022692"/>
    </source>
</evidence>
<dbReference type="InterPro" id="IPR003838">
    <property type="entry name" value="ABC3_permease_C"/>
</dbReference>
<feature type="transmembrane region" description="Helical" evidence="7">
    <location>
        <begin position="12"/>
        <end position="39"/>
    </location>
</feature>
<keyword evidence="6 7" id="KW-0472">Membrane</keyword>
<evidence type="ECO:0000256" key="7">
    <source>
        <dbReference type="SAM" id="Phobius"/>
    </source>
</evidence>
<evidence type="ECO:0000256" key="6">
    <source>
        <dbReference type="ARBA" id="ARBA00023136"/>
    </source>
</evidence>
<keyword evidence="2" id="KW-0813">Transport</keyword>
<evidence type="ECO:0000313" key="9">
    <source>
        <dbReference type="EMBL" id="EEH63922.1"/>
    </source>
</evidence>
<feature type="transmembrane region" description="Helical" evidence="7">
    <location>
        <begin position="345"/>
        <end position="363"/>
    </location>
</feature>
<dbReference type="PANTHER" id="PTHR43738:SF1">
    <property type="entry name" value="HEMIN TRANSPORT SYSTEM PERMEASE PROTEIN HRTB-RELATED"/>
    <property type="match status" value="1"/>
</dbReference>
<dbReference type="InterPro" id="IPR051125">
    <property type="entry name" value="ABC-4/HrtB_transporter"/>
</dbReference>
<dbReference type="GO" id="GO:0005886">
    <property type="term" value="C:plasma membrane"/>
    <property type="evidence" value="ECO:0007669"/>
    <property type="project" value="UniProtKB-SubCell"/>
</dbReference>
<dbReference type="eggNOG" id="COG0577">
    <property type="taxonomic scope" value="Bacteria"/>
</dbReference>
<keyword evidence="4 7" id="KW-0812">Transmembrane</keyword>
<reference evidence="9 10" key="1">
    <citation type="submission" date="2009-01" db="EMBL/GenBank/DDBJ databases">
        <authorList>
            <person name="Qin X."/>
            <person name="Bachman B."/>
            <person name="Battles P."/>
            <person name="Bell A."/>
            <person name="Bess C."/>
            <person name="Bickham C."/>
            <person name="Chaboub L."/>
            <person name="Chen D."/>
            <person name="Coyle M."/>
            <person name="Deiros D.R."/>
            <person name="Dinh H."/>
            <person name="Forbes L."/>
            <person name="Fowler G."/>
            <person name="Francisco L."/>
            <person name="Fu Q."/>
            <person name="Gubbala S."/>
            <person name="Hale W."/>
            <person name="Han Y."/>
            <person name="Hemphill L."/>
            <person name="Highlander S.K."/>
            <person name="Hirani K."/>
            <person name="Hogues M."/>
            <person name="Jackson L."/>
            <person name="Jakkamsetti A."/>
            <person name="Javaid M."/>
            <person name="Jiang H."/>
            <person name="Korchina V."/>
            <person name="Kovar C."/>
            <person name="Lara F."/>
            <person name="Lee S."/>
            <person name="Mata R."/>
            <person name="Mathew T."/>
            <person name="Moen C."/>
            <person name="Morales K."/>
            <person name="Munidasa M."/>
            <person name="Nazareth L."/>
            <person name="Ngo R."/>
            <person name="Nguyen L."/>
            <person name="Okwuonu G."/>
            <person name="Ongeri F."/>
            <person name="Patil S."/>
            <person name="Petrosino J."/>
            <person name="Pham C."/>
            <person name="Pham P."/>
            <person name="Pu L.-L."/>
            <person name="Puazo M."/>
            <person name="Raj R."/>
            <person name="Reid J."/>
            <person name="Rouhana J."/>
            <person name="Saada N."/>
            <person name="Shang Y."/>
            <person name="Simmons D."/>
            <person name="Thornton R."/>
            <person name="Warren J."/>
            <person name="Weissenberger G."/>
            <person name="Zhang J."/>
            <person name="Zhang L."/>
            <person name="Zhou C."/>
            <person name="Zhu D."/>
            <person name="Muzny D."/>
            <person name="Worley K."/>
            <person name="Gibbs R."/>
        </authorList>
    </citation>
    <scope>NUCLEOTIDE SEQUENCE [LARGE SCALE GENOMIC DNA]</scope>
    <source>
        <strain evidence="9 10">DSM 15436</strain>
    </source>
</reference>
<dbReference type="PANTHER" id="PTHR43738">
    <property type="entry name" value="ABC TRANSPORTER, MEMBRANE PROTEIN"/>
    <property type="match status" value="1"/>
</dbReference>
<evidence type="ECO:0000256" key="5">
    <source>
        <dbReference type="ARBA" id="ARBA00022989"/>
    </source>
</evidence>
<dbReference type="Proteomes" id="UP000010301">
    <property type="component" value="Unassembled WGS sequence"/>
</dbReference>
<feature type="transmembrane region" description="Helical" evidence="7">
    <location>
        <begin position="312"/>
        <end position="339"/>
    </location>
</feature>
<proteinExistence type="predicted"/>